<dbReference type="GO" id="GO:0015153">
    <property type="term" value="F:rhamnose transmembrane transporter activity"/>
    <property type="evidence" value="ECO:0007669"/>
    <property type="project" value="InterPro"/>
</dbReference>
<keyword evidence="8 9" id="KW-0472">Membrane</keyword>
<name>A0A7X3D287_9FLAO</name>
<organism evidence="10 11">
    <name type="scientific">Zobellia amurskyensis</name>
    <dbReference type="NCBI Taxonomy" id="248905"/>
    <lineage>
        <taxon>Bacteria</taxon>
        <taxon>Pseudomonadati</taxon>
        <taxon>Bacteroidota</taxon>
        <taxon>Flavobacteriia</taxon>
        <taxon>Flavobacteriales</taxon>
        <taxon>Flavobacteriaceae</taxon>
        <taxon>Zobellia</taxon>
    </lineage>
</organism>
<dbReference type="EMBL" id="RCNR01000029">
    <property type="protein sequence ID" value="MUH36979.1"/>
    <property type="molecule type" value="Genomic_DNA"/>
</dbReference>
<dbReference type="Pfam" id="PF06379">
    <property type="entry name" value="RhaT"/>
    <property type="match status" value="1"/>
</dbReference>
<keyword evidence="11" id="KW-1185">Reference proteome</keyword>
<reference evidence="10 11" key="1">
    <citation type="journal article" date="2019" name="Mar. Drugs">
        <title>Comparative Genomics and CAZyme Genome Repertoires of Marine Zobellia amurskyensis KMM 3526(T) and Zobellia laminariae KMM 3676(T).</title>
        <authorList>
            <person name="Chernysheva N."/>
            <person name="Bystritskaya E."/>
            <person name="Stenkova A."/>
            <person name="Golovkin I."/>
            <person name="Nedashkovskaya O."/>
            <person name="Isaeva M."/>
        </authorList>
    </citation>
    <scope>NUCLEOTIDE SEQUENCE [LARGE SCALE GENOMIC DNA]</scope>
    <source>
        <strain evidence="10 11">KMM 3526</strain>
    </source>
</reference>
<evidence type="ECO:0000256" key="6">
    <source>
        <dbReference type="ARBA" id="ARBA00022847"/>
    </source>
</evidence>
<dbReference type="NCBIfam" id="NF010024">
    <property type="entry name" value="PRK13499.1-4"/>
    <property type="match status" value="1"/>
</dbReference>
<sequence length="353" mass="38885">MQTVLGVFFHLIGGVAAGSFYMPYKKVERWNWETYWLVGGLFSWLIIPPIMAWLTLPSFWELIWSMPPATLGYIILFGLLWGIGGLTYGLGIRYLGLSLGNTVILGFSAAFGALVPTIYYDFFPKEGKTTFNELISSTWGQVILLGILICLLGIAICGKAGMMKEKQLPQKEQSKTNNEFNLFKGLSIGLCSGILSSCFNFGIEAGQSLAESAVAAGMNPLFQNNATFVVLLWGGLTLNLIWCVSLNIRNKSFGDYSDLKKPLRKNYLLCALAGTTWFLQFFFYGMGESKLGNGATGWVLHMSCIILVGNIWGIVLKEWKETGSRAKITVGTGIFVILISVALLGYGNYLRSI</sequence>
<dbReference type="GO" id="GO:0016020">
    <property type="term" value="C:membrane"/>
    <property type="evidence" value="ECO:0007669"/>
    <property type="project" value="InterPro"/>
</dbReference>
<feature type="transmembrane region" description="Helical" evidence="9">
    <location>
        <begin position="298"/>
        <end position="316"/>
    </location>
</feature>
<dbReference type="AlphaFoldDB" id="A0A7X3D287"/>
<dbReference type="GO" id="GO:0015293">
    <property type="term" value="F:symporter activity"/>
    <property type="evidence" value="ECO:0007669"/>
    <property type="project" value="UniProtKB-KW"/>
</dbReference>
<dbReference type="SUPFAM" id="SSF103473">
    <property type="entry name" value="MFS general substrate transporter"/>
    <property type="match status" value="1"/>
</dbReference>
<evidence type="ECO:0000256" key="7">
    <source>
        <dbReference type="ARBA" id="ARBA00022989"/>
    </source>
</evidence>
<feature type="transmembrane region" description="Helical" evidence="9">
    <location>
        <begin position="328"/>
        <end position="347"/>
    </location>
</feature>
<evidence type="ECO:0000256" key="5">
    <source>
        <dbReference type="ARBA" id="ARBA00022692"/>
    </source>
</evidence>
<dbReference type="RefSeq" id="WP_155600391.1">
    <property type="nucleotide sequence ID" value="NZ_RCNR01000029.1"/>
</dbReference>
<dbReference type="InterPro" id="IPR004673">
    <property type="entry name" value="L-rhamnose-proton_sym_RhaT"/>
</dbReference>
<feature type="transmembrane region" description="Helical" evidence="9">
    <location>
        <begin position="6"/>
        <end position="24"/>
    </location>
</feature>
<feature type="transmembrane region" description="Helical" evidence="9">
    <location>
        <begin position="182"/>
        <end position="203"/>
    </location>
</feature>
<feature type="transmembrane region" description="Helical" evidence="9">
    <location>
        <begin position="139"/>
        <end position="161"/>
    </location>
</feature>
<keyword evidence="5 9" id="KW-0812">Transmembrane</keyword>
<evidence type="ECO:0000256" key="8">
    <source>
        <dbReference type="ARBA" id="ARBA00023136"/>
    </source>
</evidence>
<feature type="transmembrane region" description="Helical" evidence="9">
    <location>
        <begin position="95"/>
        <end position="119"/>
    </location>
</feature>
<evidence type="ECO:0000256" key="2">
    <source>
        <dbReference type="ARBA" id="ARBA00022475"/>
    </source>
</evidence>
<evidence type="ECO:0000313" key="11">
    <source>
        <dbReference type="Proteomes" id="UP000540519"/>
    </source>
</evidence>
<evidence type="ECO:0000256" key="9">
    <source>
        <dbReference type="SAM" id="Phobius"/>
    </source>
</evidence>
<keyword evidence="6" id="KW-0769">Symport</keyword>
<keyword evidence="4" id="KW-0762">Sugar transport</keyword>
<evidence type="ECO:0000256" key="1">
    <source>
        <dbReference type="ARBA" id="ARBA00022448"/>
    </source>
</evidence>
<proteinExistence type="predicted"/>
<gene>
    <name evidence="10" type="primary">rhaT</name>
    <name evidence="10" type="ORF">D9O36_14095</name>
</gene>
<feature type="transmembrane region" description="Helical" evidence="9">
    <location>
        <begin position="226"/>
        <end position="246"/>
    </location>
</feature>
<dbReference type="Proteomes" id="UP000540519">
    <property type="component" value="Unassembled WGS sequence"/>
</dbReference>
<keyword evidence="7 9" id="KW-1133">Transmembrane helix</keyword>
<evidence type="ECO:0000256" key="3">
    <source>
        <dbReference type="ARBA" id="ARBA00022519"/>
    </source>
</evidence>
<comment type="caution">
    <text evidence="10">The sequence shown here is derived from an EMBL/GenBank/DDBJ whole genome shotgun (WGS) entry which is preliminary data.</text>
</comment>
<keyword evidence="1" id="KW-0813">Transport</keyword>
<keyword evidence="2" id="KW-1003">Cell membrane</keyword>
<protein>
    <submittedName>
        <fullName evidence="10">L-rhamnose/proton symporter RhaT</fullName>
    </submittedName>
</protein>
<accession>A0A7X3D287</accession>
<evidence type="ECO:0000313" key="10">
    <source>
        <dbReference type="EMBL" id="MUH36979.1"/>
    </source>
</evidence>
<evidence type="ECO:0000256" key="4">
    <source>
        <dbReference type="ARBA" id="ARBA00022597"/>
    </source>
</evidence>
<feature type="transmembrane region" description="Helical" evidence="9">
    <location>
        <begin position="62"/>
        <end position="83"/>
    </location>
</feature>
<dbReference type="OrthoDB" id="9790043at2"/>
<feature type="transmembrane region" description="Helical" evidence="9">
    <location>
        <begin position="36"/>
        <end position="56"/>
    </location>
</feature>
<dbReference type="InterPro" id="IPR036259">
    <property type="entry name" value="MFS_trans_sf"/>
</dbReference>
<keyword evidence="3" id="KW-0997">Cell inner membrane</keyword>
<feature type="transmembrane region" description="Helical" evidence="9">
    <location>
        <begin position="267"/>
        <end position="286"/>
    </location>
</feature>